<organism evidence="6 7">
    <name type="scientific">Azoarcus indigens</name>
    <dbReference type="NCBI Taxonomy" id="29545"/>
    <lineage>
        <taxon>Bacteria</taxon>
        <taxon>Pseudomonadati</taxon>
        <taxon>Pseudomonadota</taxon>
        <taxon>Betaproteobacteria</taxon>
        <taxon>Rhodocyclales</taxon>
        <taxon>Zoogloeaceae</taxon>
        <taxon>Azoarcus</taxon>
    </lineage>
</organism>
<comment type="caution">
    <text evidence="6">The sequence shown here is derived from an EMBL/GenBank/DDBJ whole genome shotgun (WGS) entry which is preliminary data.</text>
</comment>
<dbReference type="Gene3D" id="3.30.300.30">
    <property type="match status" value="1"/>
</dbReference>
<dbReference type="Gene3D" id="1.10.1200.10">
    <property type="entry name" value="ACP-like"/>
    <property type="match status" value="1"/>
</dbReference>
<accession>A0A4R6DRW1</accession>
<dbReference type="Pfam" id="PF00550">
    <property type="entry name" value="PP-binding"/>
    <property type="match status" value="1"/>
</dbReference>
<reference evidence="6 7" key="1">
    <citation type="submission" date="2019-03" db="EMBL/GenBank/DDBJ databases">
        <title>Genomic Encyclopedia of Type Strains, Phase IV (KMG-IV): sequencing the most valuable type-strain genomes for metagenomic binning, comparative biology and taxonomic classification.</title>
        <authorList>
            <person name="Goeker M."/>
        </authorList>
    </citation>
    <scope>NUCLEOTIDE SEQUENCE [LARGE SCALE GENOMIC DNA]</scope>
    <source>
        <strain evidence="6 7">DSM 12121</strain>
    </source>
</reference>
<dbReference type="GO" id="GO:0031177">
    <property type="term" value="F:phosphopantetheine binding"/>
    <property type="evidence" value="ECO:0007669"/>
    <property type="project" value="TreeGrafter"/>
</dbReference>
<dbReference type="PANTHER" id="PTHR45527:SF1">
    <property type="entry name" value="FATTY ACID SYNTHASE"/>
    <property type="match status" value="1"/>
</dbReference>
<evidence type="ECO:0000256" key="4">
    <source>
        <dbReference type="ARBA" id="ARBA00022553"/>
    </source>
</evidence>
<dbReference type="InterPro" id="IPR029058">
    <property type="entry name" value="AB_hydrolase_fold"/>
</dbReference>
<dbReference type="SUPFAM" id="SSF56801">
    <property type="entry name" value="Acetyl-CoA synthetase-like"/>
    <property type="match status" value="1"/>
</dbReference>
<dbReference type="InterPro" id="IPR045851">
    <property type="entry name" value="AMP-bd_C_sf"/>
</dbReference>
<dbReference type="InterPro" id="IPR001031">
    <property type="entry name" value="Thioesterase"/>
</dbReference>
<dbReference type="InterPro" id="IPR020802">
    <property type="entry name" value="TesA-like"/>
</dbReference>
<dbReference type="SUPFAM" id="SSF53474">
    <property type="entry name" value="alpha/beta-Hydrolases"/>
    <property type="match status" value="1"/>
</dbReference>
<evidence type="ECO:0000259" key="5">
    <source>
        <dbReference type="PROSITE" id="PS50075"/>
    </source>
</evidence>
<dbReference type="InterPro" id="IPR009081">
    <property type="entry name" value="PP-bd_ACP"/>
</dbReference>
<dbReference type="Pfam" id="PF00501">
    <property type="entry name" value="AMP-binding"/>
    <property type="match status" value="1"/>
</dbReference>
<proteinExistence type="inferred from homology"/>
<dbReference type="GO" id="GO:0044550">
    <property type="term" value="P:secondary metabolite biosynthetic process"/>
    <property type="evidence" value="ECO:0007669"/>
    <property type="project" value="TreeGrafter"/>
</dbReference>
<dbReference type="InterPro" id="IPR000873">
    <property type="entry name" value="AMP-dep_synth/lig_dom"/>
</dbReference>
<dbReference type="Gene3D" id="3.40.50.12780">
    <property type="entry name" value="N-terminal domain of ligase-like"/>
    <property type="match status" value="1"/>
</dbReference>
<dbReference type="InterPro" id="IPR042099">
    <property type="entry name" value="ANL_N_sf"/>
</dbReference>
<evidence type="ECO:0000256" key="2">
    <source>
        <dbReference type="ARBA" id="ARBA00006432"/>
    </source>
</evidence>
<dbReference type="AlphaFoldDB" id="A0A4R6DRW1"/>
<keyword evidence="3" id="KW-0596">Phosphopantetheine</keyword>
<feature type="domain" description="Carrier" evidence="5">
    <location>
        <begin position="405"/>
        <end position="481"/>
    </location>
</feature>
<dbReference type="FunFam" id="1.10.1200.10:FF:000005">
    <property type="entry name" value="Nonribosomal peptide synthetase 1"/>
    <property type="match status" value="1"/>
</dbReference>
<dbReference type="InterPro" id="IPR020845">
    <property type="entry name" value="AMP-binding_CS"/>
</dbReference>
<sequence>LLLTQRALRALLPLPSGLTVLELDTLALTAELAHNPDVPLSGENLAYVIYTSGSTGRPKGAAVRHAALTSCMCWMQDHYRLQFADVVLHKAPFGFDVSVWEIFWPLSAGVSLAVAMPEEHRDPERIIARIREHGVTTVNFVPAMLQAFLAHDGVEQETRLKHILCGGEAMPAGVQEACAQRLPGAGLYNLYGPTETTIHVTHWRCRGDGRSLVPIGAPIAGTRTHVLDGELNLTPAGVAGELYLGGVGLARGYLNRPGLSAERFIADPYDESGGRLYRTGDLVRWNAEGELEYLGRIDHQVKIRGFRIELGEVEAQLLAQPEVREAVVVADEGPGGARLVGYVSAQAGAEIDTAELRTKLGEQLPDYMVPSVLMVLDALPLNANGKIDRKALPKAEAGSEQAYEAPQGEVEERLAAIWAEVLGVERVGRQDSFFELGGHSLLALGALPRTREILGLPEMALAELFRHHRLADQAALAAAGPEMLDVVVLAEGGRGIPLYCFPGLIVNSSEYRQLAEALQGTRPVHAFVSHALTSRRWKHSSLERLAAGYAEHIRRETRGGPCALLGWSFGGDLAFETARQLAHDLPVNFLGLVDVAVPALPSPPALTALQQDAARKRLDAWRDRSEMAVQWQALLDRLPSGLRDQILANALAAEDDMPLDGPGYASKEYLQWALLDAERMLMEYDYGTVGVEMDVWLAADAWERRHVFPRDWTRHGTIRTQTVVPGTGHLTIVRSAAFIEAVRDRLLQLDG</sequence>
<dbReference type="Proteomes" id="UP000295129">
    <property type="component" value="Unassembled WGS sequence"/>
</dbReference>
<dbReference type="SUPFAM" id="SSF47336">
    <property type="entry name" value="ACP-like"/>
    <property type="match status" value="1"/>
</dbReference>
<dbReference type="InterPro" id="IPR036736">
    <property type="entry name" value="ACP-like_sf"/>
</dbReference>
<evidence type="ECO:0000256" key="1">
    <source>
        <dbReference type="ARBA" id="ARBA00001957"/>
    </source>
</evidence>
<dbReference type="PROSITE" id="PS00455">
    <property type="entry name" value="AMP_BINDING"/>
    <property type="match status" value="1"/>
</dbReference>
<keyword evidence="7" id="KW-1185">Reference proteome</keyword>
<comment type="cofactor">
    <cofactor evidence="1">
        <name>pantetheine 4'-phosphate</name>
        <dbReference type="ChEBI" id="CHEBI:47942"/>
    </cofactor>
</comment>
<feature type="non-terminal residue" evidence="6">
    <location>
        <position position="1"/>
    </location>
</feature>
<dbReference type="InterPro" id="IPR010071">
    <property type="entry name" value="AA_adenyl_dom"/>
</dbReference>
<dbReference type="PROSITE" id="PS50075">
    <property type="entry name" value="CARRIER"/>
    <property type="match status" value="1"/>
</dbReference>
<dbReference type="NCBIfam" id="TIGR01733">
    <property type="entry name" value="AA-adenyl-dom"/>
    <property type="match status" value="1"/>
</dbReference>
<dbReference type="SMART" id="SM00824">
    <property type="entry name" value="PKS_TE"/>
    <property type="match status" value="1"/>
</dbReference>
<dbReference type="RefSeq" id="WP_133594066.1">
    <property type="nucleotide sequence ID" value="NZ_SNVV01000018.1"/>
</dbReference>
<dbReference type="EMBL" id="SNVV01000018">
    <property type="protein sequence ID" value="TDN47777.1"/>
    <property type="molecule type" value="Genomic_DNA"/>
</dbReference>
<dbReference type="GO" id="GO:0005829">
    <property type="term" value="C:cytosol"/>
    <property type="evidence" value="ECO:0007669"/>
    <property type="project" value="TreeGrafter"/>
</dbReference>
<evidence type="ECO:0000256" key="3">
    <source>
        <dbReference type="ARBA" id="ARBA00022450"/>
    </source>
</evidence>
<dbReference type="Pfam" id="PF00975">
    <property type="entry name" value="Thioesterase"/>
    <property type="match status" value="1"/>
</dbReference>
<dbReference type="OrthoDB" id="8612214at2"/>
<comment type="similarity">
    <text evidence="2">Belongs to the ATP-dependent AMP-binding enzyme family.</text>
</comment>
<evidence type="ECO:0000313" key="7">
    <source>
        <dbReference type="Proteomes" id="UP000295129"/>
    </source>
</evidence>
<dbReference type="FunFam" id="3.30.300.30:FF:000010">
    <property type="entry name" value="Enterobactin synthetase component F"/>
    <property type="match status" value="1"/>
</dbReference>
<protein>
    <submittedName>
        <fullName evidence="6">Amino acid adenylation domain-containing protein</fullName>
    </submittedName>
</protein>
<dbReference type="GO" id="GO:0043041">
    <property type="term" value="P:amino acid activation for nonribosomal peptide biosynthetic process"/>
    <property type="evidence" value="ECO:0007669"/>
    <property type="project" value="TreeGrafter"/>
</dbReference>
<keyword evidence="4" id="KW-0597">Phosphoprotein</keyword>
<gene>
    <name evidence="6" type="ORF">C7389_11886</name>
</gene>
<evidence type="ECO:0000313" key="6">
    <source>
        <dbReference type="EMBL" id="TDN47777.1"/>
    </source>
</evidence>
<name>A0A4R6DRW1_9RHOO</name>
<dbReference type="Pfam" id="PF13193">
    <property type="entry name" value="AMP-binding_C"/>
    <property type="match status" value="1"/>
</dbReference>
<dbReference type="InterPro" id="IPR025110">
    <property type="entry name" value="AMP-bd_C"/>
</dbReference>
<dbReference type="Gene3D" id="3.40.50.1820">
    <property type="entry name" value="alpha/beta hydrolase"/>
    <property type="match status" value="1"/>
</dbReference>
<dbReference type="PANTHER" id="PTHR45527">
    <property type="entry name" value="NONRIBOSOMAL PEPTIDE SYNTHETASE"/>
    <property type="match status" value="1"/>
</dbReference>